<gene>
    <name evidence="2" type="ORF">HJG59_011078</name>
</gene>
<organism evidence="2 3">
    <name type="scientific">Molossus molossus</name>
    <name type="common">Pallas' mastiff bat</name>
    <name type="synonym">Vespertilio molossus</name>
    <dbReference type="NCBI Taxonomy" id="27622"/>
    <lineage>
        <taxon>Eukaryota</taxon>
        <taxon>Metazoa</taxon>
        <taxon>Chordata</taxon>
        <taxon>Craniata</taxon>
        <taxon>Vertebrata</taxon>
        <taxon>Euteleostomi</taxon>
        <taxon>Mammalia</taxon>
        <taxon>Eutheria</taxon>
        <taxon>Laurasiatheria</taxon>
        <taxon>Chiroptera</taxon>
        <taxon>Yangochiroptera</taxon>
        <taxon>Molossidae</taxon>
        <taxon>Molossus</taxon>
    </lineage>
</organism>
<feature type="compositionally biased region" description="Basic and acidic residues" evidence="1">
    <location>
        <begin position="78"/>
        <end position="88"/>
    </location>
</feature>
<keyword evidence="3" id="KW-1185">Reference proteome</keyword>
<accession>A0A7J8HI51</accession>
<dbReference type="Proteomes" id="UP000550707">
    <property type="component" value="Unassembled WGS sequence"/>
</dbReference>
<reference evidence="2 3" key="1">
    <citation type="journal article" date="2020" name="Nature">
        <title>Six reference-quality genomes reveal evolution of bat adaptations.</title>
        <authorList>
            <person name="Jebb D."/>
            <person name="Huang Z."/>
            <person name="Pippel M."/>
            <person name="Hughes G.M."/>
            <person name="Lavrichenko K."/>
            <person name="Devanna P."/>
            <person name="Winkler S."/>
            <person name="Jermiin L.S."/>
            <person name="Skirmuntt E.C."/>
            <person name="Katzourakis A."/>
            <person name="Burkitt-Gray L."/>
            <person name="Ray D.A."/>
            <person name="Sullivan K.A.M."/>
            <person name="Roscito J.G."/>
            <person name="Kirilenko B.M."/>
            <person name="Davalos L.M."/>
            <person name="Corthals A.P."/>
            <person name="Power M.L."/>
            <person name="Jones G."/>
            <person name="Ransome R.D."/>
            <person name="Dechmann D.K.N."/>
            <person name="Locatelli A.G."/>
            <person name="Puechmaille S.J."/>
            <person name="Fedrigo O."/>
            <person name="Jarvis E.D."/>
            <person name="Hiller M."/>
            <person name="Vernes S.C."/>
            <person name="Myers E.W."/>
            <person name="Teeling E.C."/>
        </authorList>
    </citation>
    <scope>NUCLEOTIDE SEQUENCE [LARGE SCALE GENOMIC DNA]</scope>
    <source>
        <strain evidence="2">MMolMol1</strain>
        <tissue evidence="2">Muscle</tissue>
    </source>
</reference>
<proteinExistence type="predicted"/>
<evidence type="ECO:0000256" key="1">
    <source>
        <dbReference type="SAM" id="MobiDB-lite"/>
    </source>
</evidence>
<dbReference type="InParanoid" id="A0A7J8HI51"/>
<evidence type="ECO:0000313" key="2">
    <source>
        <dbReference type="EMBL" id="KAF6471711.1"/>
    </source>
</evidence>
<feature type="compositionally biased region" description="Basic and acidic residues" evidence="1">
    <location>
        <begin position="95"/>
        <end position="108"/>
    </location>
</feature>
<protein>
    <submittedName>
        <fullName evidence="2">Uncharacterized protein</fullName>
    </submittedName>
</protein>
<evidence type="ECO:0000313" key="3">
    <source>
        <dbReference type="Proteomes" id="UP000550707"/>
    </source>
</evidence>
<comment type="caution">
    <text evidence="2">The sequence shown here is derived from an EMBL/GenBank/DDBJ whole genome shotgun (WGS) entry which is preliminary data.</text>
</comment>
<sequence>MCSVTVSHKASHVVSMSHVVPSPHARPGGCAKARRAELCVAAVTWGHVAQPWGRHPPTGLRTCRDSEAGPPAPGDHTLLPERHLRVEFHAGTATEKVKMQRPETEHSSFRFTPHVPGRGKSSRTERKEPSGNNSRS</sequence>
<dbReference type="EMBL" id="JACASF010000006">
    <property type="protein sequence ID" value="KAF6471711.1"/>
    <property type="molecule type" value="Genomic_DNA"/>
</dbReference>
<name>A0A7J8HI51_MOLMO</name>
<feature type="region of interest" description="Disordered" evidence="1">
    <location>
        <begin position="49"/>
        <end position="136"/>
    </location>
</feature>
<dbReference type="AlphaFoldDB" id="A0A7J8HI51"/>